<dbReference type="GO" id="GO:0006397">
    <property type="term" value="P:mRNA processing"/>
    <property type="evidence" value="ECO:0007669"/>
    <property type="project" value="UniProtKB-KW"/>
</dbReference>
<name>A0A0F8DNN8_CERFI</name>
<keyword evidence="4" id="KW-1185">Reference proteome</keyword>
<accession>A0A0F8DNN8</accession>
<dbReference type="GO" id="GO:0005681">
    <property type="term" value="C:spliceosomal complex"/>
    <property type="evidence" value="ECO:0007669"/>
    <property type="project" value="TreeGrafter"/>
</dbReference>
<dbReference type="GO" id="GO:0003723">
    <property type="term" value="F:RNA binding"/>
    <property type="evidence" value="ECO:0007669"/>
    <property type="project" value="TreeGrafter"/>
</dbReference>
<feature type="domain" description="PWI" evidence="2">
    <location>
        <begin position="12"/>
        <end position="111"/>
    </location>
</feature>
<organism evidence="3 4">
    <name type="scientific">Ceratocystis fimbriata f. sp. platani</name>
    <dbReference type="NCBI Taxonomy" id="88771"/>
    <lineage>
        <taxon>Eukaryota</taxon>
        <taxon>Fungi</taxon>
        <taxon>Dikarya</taxon>
        <taxon>Ascomycota</taxon>
        <taxon>Pezizomycotina</taxon>
        <taxon>Sordariomycetes</taxon>
        <taxon>Hypocreomycetidae</taxon>
        <taxon>Microascales</taxon>
        <taxon>Ceratocystidaceae</taxon>
        <taxon>Ceratocystis</taxon>
    </lineage>
</organism>
<dbReference type="Proteomes" id="UP000034841">
    <property type="component" value="Unassembled WGS sequence"/>
</dbReference>
<evidence type="ECO:0000313" key="4">
    <source>
        <dbReference type="Proteomes" id="UP000034841"/>
    </source>
</evidence>
<dbReference type="InterPro" id="IPR036483">
    <property type="entry name" value="PWI_dom_sf"/>
</dbReference>
<dbReference type="SMART" id="SM00311">
    <property type="entry name" value="PWI"/>
    <property type="match status" value="1"/>
</dbReference>
<dbReference type="Pfam" id="PF01480">
    <property type="entry name" value="PWI"/>
    <property type="match status" value="1"/>
</dbReference>
<evidence type="ECO:0000256" key="1">
    <source>
        <dbReference type="ARBA" id="ARBA00022664"/>
    </source>
</evidence>
<dbReference type="SUPFAM" id="SSF101233">
    <property type="entry name" value="PWI domain"/>
    <property type="match status" value="1"/>
</dbReference>
<gene>
    <name evidence="3" type="ORF">CFO_g181</name>
</gene>
<evidence type="ECO:0000259" key="2">
    <source>
        <dbReference type="PROSITE" id="PS51025"/>
    </source>
</evidence>
<dbReference type="EMBL" id="LBBL01000007">
    <property type="protein sequence ID" value="KKF97434.1"/>
    <property type="molecule type" value="Genomic_DNA"/>
</dbReference>
<sequence length="183" mass="19735">MATGVDAKLLKSTKFPPEFNRKVDIQKVNVQVLQKWIASRISEVLGNEDDVVIELCYNLLEGSRFPDIKALQIQLTGFLAKDTPTFCKELWNLCLSAQDSPQGVPKESKPIRLKNKHDADAKISNAASVSNEIDSEVGVIRTEDVGLATVAAVEAGSLEEAEIDRALLLLGGAGMAVVVLSCA</sequence>
<dbReference type="GO" id="GO:0048024">
    <property type="term" value="P:regulation of mRNA splicing, via spliceosome"/>
    <property type="evidence" value="ECO:0007669"/>
    <property type="project" value="TreeGrafter"/>
</dbReference>
<comment type="caution">
    <text evidence="3">The sequence shown here is derived from an EMBL/GenBank/DDBJ whole genome shotgun (WGS) entry which is preliminary data.</text>
</comment>
<dbReference type="PANTHER" id="PTHR23148">
    <property type="entry name" value="SERINE/ARGININE REGULATED NUCLEAR MATRIX PROTEIN"/>
    <property type="match status" value="1"/>
</dbReference>
<keyword evidence="1" id="KW-0507">mRNA processing</keyword>
<dbReference type="AlphaFoldDB" id="A0A0F8DNN8"/>
<dbReference type="InterPro" id="IPR002483">
    <property type="entry name" value="PWI_dom"/>
</dbReference>
<dbReference type="PROSITE" id="PS51025">
    <property type="entry name" value="PWI"/>
    <property type="match status" value="1"/>
</dbReference>
<dbReference type="PANTHER" id="PTHR23148:SF0">
    <property type="entry name" value="SERINE_ARGININE REPETITIVE MATRIX PROTEIN 1"/>
    <property type="match status" value="1"/>
</dbReference>
<dbReference type="InterPro" id="IPR052225">
    <property type="entry name" value="Ser/Arg_repetitive_matrix"/>
</dbReference>
<reference evidence="3 4" key="1">
    <citation type="submission" date="2015-04" db="EMBL/GenBank/DDBJ databases">
        <title>Genome sequence of Ceratocystis platani, a major pathogen of plane trees.</title>
        <authorList>
            <person name="Belbahri L."/>
        </authorList>
    </citation>
    <scope>NUCLEOTIDE SEQUENCE [LARGE SCALE GENOMIC DNA]</scope>
    <source>
        <strain evidence="3 4">CFO</strain>
    </source>
</reference>
<protein>
    <submittedName>
        <fullName evidence="3">PWI domain-containing protein</fullName>
    </submittedName>
</protein>
<dbReference type="Gene3D" id="1.20.1390.10">
    <property type="entry name" value="PWI domain"/>
    <property type="match status" value="1"/>
</dbReference>
<evidence type="ECO:0000313" key="3">
    <source>
        <dbReference type="EMBL" id="KKF97434.1"/>
    </source>
</evidence>
<dbReference type="OrthoDB" id="163257at2759"/>
<proteinExistence type="predicted"/>